<dbReference type="Gene3D" id="3.20.20.140">
    <property type="entry name" value="Metal-dependent hydrolases"/>
    <property type="match status" value="1"/>
</dbReference>
<sequence>MTLYMTDGTTAAGATTDSDSSVTRMDNIYPALEVMAEVKMPLLVHGEVADPSVDLFDREATFIEQILKPLVNRFPRLKIVMEHITTKEAVDFVLQAPPNVAATITPQHLLYNRNAIFQGGLRPRKYCLPFFWNRQ</sequence>
<dbReference type="KEGG" id="blac:94351474"/>
<dbReference type="GO" id="GO:0006221">
    <property type="term" value="P:pyrimidine nucleotide biosynthetic process"/>
    <property type="evidence" value="ECO:0007669"/>
    <property type="project" value="TreeGrafter"/>
</dbReference>
<dbReference type="SUPFAM" id="SSF51556">
    <property type="entry name" value="Metallo-dependent hydrolases"/>
    <property type="match status" value="1"/>
</dbReference>
<dbReference type="GO" id="GO:0004151">
    <property type="term" value="F:dihydroorotase activity"/>
    <property type="evidence" value="ECO:0007669"/>
    <property type="project" value="InterPro"/>
</dbReference>
<dbReference type="GO" id="GO:0005737">
    <property type="term" value="C:cytoplasm"/>
    <property type="evidence" value="ECO:0007669"/>
    <property type="project" value="TreeGrafter"/>
</dbReference>
<protein>
    <recommendedName>
        <fullName evidence="3">Dihydroorotase</fullName>
    </recommendedName>
</protein>
<dbReference type="PANTHER" id="PTHR43137">
    <property type="entry name" value="DIHYDROOROTASE"/>
    <property type="match status" value="1"/>
</dbReference>
<name>A0A976FGN3_BRELC</name>
<evidence type="ECO:0000313" key="2">
    <source>
        <dbReference type="Proteomes" id="UP000294530"/>
    </source>
</evidence>
<dbReference type="OrthoDB" id="1670005at2759"/>
<gene>
    <name evidence="1" type="ORF">CCR75_007745</name>
</gene>
<organism evidence="1 2">
    <name type="scientific">Bremia lactucae</name>
    <name type="common">Lettuce downy mildew</name>
    <dbReference type="NCBI Taxonomy" id="4779"/>
    <lineage>
        <taxon>Eukaryota</taxon>
        <taxon>Sar</taxon>
        <taxon>Stramenopiles</taxon>
        <taxon>Oomycota</taxon>
        <taxon>Peronosporomycetes</taxon>
        <taxon>Peronosporales</taxon>
        <taxon>Peronosporaceae</taxon>
        <taxon>Bremia</taxon>
    </lineage>
</organism>
<dbReference type="Proteomes" id="UP000294530">
    <property type="component" value="Unassembled WGS sequence"/>
</dbReference>
<evidence type="ECO:0000313" key="1">
    <source>
        <dbReference type="EMBL" id="TDH66453.1"/>
    </source>
</evidence>
<keyword evidence="2" id="KW-1185">Reference proteome</keyword>
<proteinExistence type="predicted"/>
<dbReference type="EMBL" id="SHOA02000017">
    <property type="protein sequence ID" value="TDH66453.1"/>
    <property type="molecule type" value="Genomic_DNA"/>
</dbReference>
<dbReference type="RefSeq" id="XP_067815952.1">
    <property type="nucleotide sequence ID" value="XM_067965803.1"/>
</dbReference>
<reference evidence="1 2" key="1">
    <citation type="journal article" date="2021" name="Genome Biol.">
        <title>AFLAP: assembly-free linkage analysis pipeline using k-mers from genome sequencing data.</title>
        <authorList>
            <person name="Fletcher K."/>
            <person name="Zhang L."/>
            <person name="Gil J."/>
            <person name="Han R."/>
            <person name="Cavanaugh K."/>
            <person name="Michelmore R."/>
        </authorList>
    </citation>
    <scope>NUCLEOTIDE SEQUENCE [LARGE SCALE GENOMIC DNA]</scope>
    <source>
        <strain evidence="1 2">SF5</strain>
    </source>
</reference>
<accession>A0A976FGN3</accession>
<comment type="caution">
    <text evidence="1">The sequence shown here is derived from an EMBL/GenBank/DDBJ whole genome shotgun (WGS) entry which is preliminary data.</text>
</comment>
<dbReference type="GeneID" id="94351474"/>
<evidence type="ECO:0008006" key="3">
    <source>
        <dbReference type="Google" id="ProtNLM"/>
    </source>
</evidence>
<dbReference type="PANTHER" id="PTHR43137:SF1">
    <property type="entry name" value="DIHYDROOROTASE"/>
    <property type="match status" value="1"/>
</dbReference>
<dbReference type="InterPro" id="IPR032466">
    <property type="entry name" value="Metal_Hydrolase"/>
</dbReference>
<dbReference type="InterPro" id="IPR004721">
    <property type="entry name" value="DHOdimr"/>
</dbReference>
<dbReference type="GO" id="GO:0006207">
    <property type="term" value="P:'de novo' pyrimidine nucleobase biosynthetic process"/>
    <property type="evidence" value="ECO:0007669"/>
    <property type="project" value="TreeGrafter"/>
</dbReference>
<dbReference type="AlphaFoldDB" id="A0A976FGN3"/>